<feature type="chain" id="PRO_5047404548" evidence="3">
    <location>
        <begin position="33"/>
        <end position="497"/>
    </location>
</feature>
<feature type="region of interest" description="Disordered" evidence="1">
    <location>
        <begin position="326"/>
        <end position="423"/>
    </location>
</feature>
<evidence type="ECO:0000256" key="2">
    <source>
        <dbReference type="SAM" id="Phobius"/>
    </source>
</evidence>
<feature type="transmembrane region" description="Helical" evidence="2">
    <location>
        <begin position="198"/>
        <end position="223"/>
    </location>
</feature>
<reference evidence="4 5" key="1">
    <citation type="journal article" date="2024" name="Commun. Biol.">
        <title>Comparative genomic analysis of thermophilic fungi reveals convergent evolutionary adaptations and gene losses.</title>
        <authorList>
            <person name="Steindorff A.S."/>
            <person name="Aguilar-Pontes M.V."/>
            <person name="Robinson A.J."/>
            <person name="Andreopoulos B."/>
            <person name="LaButti K."/>
            <person name="Kuo A."/>
            <person name="Mondo S."/>
            <person name="Riley R."/>
            <person name="Otillar R."/>
            <person name="Haridas S."/>
            <person name="Lipzen A."/>
            <person name="Grimwood J."/>
            <person name="Schmutz J."/>
            <person name="Clum A."/>
            <person name="Reid I.D."/>
            <person name="Moisan M.C."/>
            <person name="Butler G."/>
            <person name="Nguyen T.T.M."/>
            <person name="Dewar K."/>
            <person name="Conant G."/>
            <person name="Drula E."/>
            <person name="Henrissat B."/>
            <person name="Hansel C."/>
            <person name="Singer S."/>
            <person name="Hutchinson M.I."/>
            <person name="de Vries R.P."/>
            <person name="Natvig D.O."/>
            <person name="Powell A.J."/>
            <person name="Tsang A."/>
            <person name="Grigoriev I.V."/>
        </authorList>
    </citation>
    <scope>NUCLEOTIDE SEQUENCE [LARGE SCALE GENOMIC DNA]</scope>
    <source>
        <strain evidence="4 5">CBS 620.91</strain>
    </source>
</reference>
<comment type="caution">
    <text evidence="4">The sequence shown here is derived from an EMBL/GenBank/DDBJ whole genome shotgun (WGS) entry which is preliminary data.</text>
</comment>
<keyword evidence="5" id="KW-1185">Reference proteome</keyword>
<organism evidence="4 5">
    <name type="scientific">Humicola insolens</name>
    <name type="common">Soft-rot fungus</name>
    <dbReference type="NCBI Taxonomy" id="85995"/>
    <lineage>
        <taxon>Eukaryota</taxon>
        <taxon>Fungi</taxon>
        <taxon>Dikarya</taxon>
        <taxon>Ascomycota</taxon>
        <taxon>Pezizomycotina</taxon>
        <taxon>Sordariomycetes</taxon>
        <taxon>Sordariomycetidae</taxon>
        <taxon>Sordariales</taxon>
        <taxon>Chaetomiaceae</taxon>
        <taxon>Mycothermus</taxon>
    </lineage>
</organism>
<feature type="region of interest" description="Disordered" evidence="1">
    <location>
        <begin position="281"/>
        <end position="314"/>
    </location>
</feature>
<feature type="signal peptide" evidence="3">
    <location>
        <begin position="1"/>
        <end position="32"/>
    </location>
</feature>
<feature type="region of interest" description="Disordered" evidence="1">
    <location>
        <begin position="157"/>
        <end position="194"/>
    </location>
</feature>
<feature type="compositionally biased region" description="Low complexity" evidence="1">
    <location>
        <begin position="346"/>
        <end position="358"/>
    </location>
</feature>
<feature type="region of interest" description="Disordered" evidence="1">
    <location>
        <begin position="234"/>
        <end position="266"/>
    </location>
</feature>
<sequence length="497" mass="52031">MMMEASSSRTGSTRPVLLLLTGATVFVATANAQVKCYNTWGQEDENLQPCFTPEGSDATAWCCDSKDSCLSNGLCISHESSNLLTQQGCTDKDWGGSCKRFCSASNVEQDRHRIPLVGCPASFDNKTNSIQYCCGPDPARCCENSISWFSVPAGTLIRPPTTTASPSTTSPAPATTADPSTNTPSTDTTTSDSSVRTLGLGIGLGVGIPIFLVLLAIAFLLAAPRKLRFRGRKDLRRDRSRSRSRSHSPDRPRDEKYHGASPTSIAGRHELGSLRRHELATSVHSGANPLPHEKRRQEQRARERDLKTAASFGQLDTRVVPTAAAAANNSTPNLVHQDSAGSAWPGQAQAQTASQGTAVPTTPSPAPLVSTASGSSATLLSAQSGGAGGGGTPSSPKEMDGDGIMMVMGKEGGGPGRWGGSGGKMPVELDSGVPVGGYGVYGQYSNVYAGQGAWDWAASGQPGVRVQEEELNSPTLGRDVEMALPVKGTRRDGGHSS</sequence>
<gene>
    <name evidence="4" type="ORF">VTJ49DRAFT_3597</name>
</gene>
<evidence type="ECO:0000256" key="1">
    <source>
        <dbReference type="SAM" id="MobiDB-lite"/>
    </source>
</evidence>
<proteinExistence type="predicted"/>
<protein>
    <submittedName>
        <fullName evidence="4">Uncharacterized protein</fullName>
    </submittedName>
</protein>
<feature type="compositionally biased region" description="Gly residues" evidence="1">
    <location>
        <begin position="410"/>
        <end position="423"/>
    </location>
</feature>
<feature type="compositionally biased region" description="Basic residues" evidence="1">
    <location>
        <begin position="234"/>
        <end position="246"/>
    </location>
</feature>
<accession>A0ABR3VPT6</accession>
<keyword evidence="2" id="KW-0472">Membrane</keyword>
<name>A0ABR3VPT6_HUMIN</name>
<feature type="compositionally biased region" description="Low complexity" evidence="1">
    <location>
        <begin position="370"/>
        <end position="384"/>
    </location>
</feature>
<dbReference type="Proteomes" id="UP001583172">
    <property type="component" value="Unassembled WGS sequence"/>
</dbReference>
<feature type="compositionally biased region" description="Basic and acidic residues" evidence="1">
    <location>
        <begin position="247"/>
        <end position="258"/>
    </location>
</feature>
<evidence type="ECO:0000256" key="3">
    <source>
        <dbReference type="SAM" id="SignalP"/>
    </source>
</evidence>
<evidence type="ECO:0000313" key="4">
    <source>
        <dbReference type="EMBL" id="KAL1842956.1"/>
    </source>
</evidence>
<feature type="compositionally biased region" description="Polar residues" evidence="1">
    <location>
        <begin position="330"/>
        <end position="340"/>
    </location>
</feature>
<keyword evidence="2" id="KW-0812">Transmembrane</keyword>
<keyword evidence="3" id="KW-0732">Signal</keyword>
<keyword evidence="2" id="KW-1133">Transmembrane helix</keyword>
<dbReference type="EMBL" id="JAZGSY010000028">
    <property type="protein sequence ID" value="KAL1842956.1"/>
    <property type="molecule type" value="Genomic_DNA"/>
</dbReference>
<feature type="compositionally biased region" description="Basic and acidic residues" evidence="1">
    <location>
        <begin position="291"/>
        <end position="307"/>
    </location>
</feature>
<evidence type="ECO:0000313" key="5">
    <source>
        <dbReference type="Proteomes" id="UP001583172"/>
    </source>
</evidence>
<feature type="compositionally biased region" description="Low complexity" evidence="1">
    <location>
        <begin position="159"/>
        <end position="194"/>
    </location>
</feature>